<dbReference type="OrthoDB" id="9757642at2"/>
<evidence type="ECO:0000256" key="4">
    <source>
        <dbReference type="ARBA" id="ARBA00023157"/>
    </source>
</evidence>
<dbReference type="AlphaFoldDB" id="A0A250IB31"/>
<dbReference type="Pfam" id="PF07691">
    <property type="entry name" value="PA14"/>
    <property type="match status" value="1"/>
</dbReference>
<evidence type="ECO:0000256" key="3">
    <source>
        <dbReference type="ARBA" id="ARBA00022737"/>
    </source>
</evidence>
<protein>
    <submittedName>
        <fullName evidence="9">Lipoprotein</fullName>
    </submittedName>
</protein>
<keyword evidence="10" id="KW-1185">Reference proteome</keyword>
<dbReference type="PANTHER" id="PTHR31137:SF5">
    <property type="entry name" value="PROTEIN PSIQ-RELATED"/>
    <property type="match status" value="1"/>
</dbReference>
<evidence type="ECO:0000256" key="1">
    <source>
        <dbReference type="ARBA" id="ARBA00008709"/>
    </source>
</evidence>
<keyword evidence="3" id="KW-0677">Repeat</keyword>
<dbReference type="InterPro" id="IPR037524">
    <property type="entry name" value="PA14/GLEYA"/>
</dbReference>
<comment type="similarity">
    <text evidence="1">Belongs to the prespore-cell-inducing factor family.</text>
</comment>
<dbReference type="PANTHER" id="PTHR31137">
    <property type="entry name" value="PROTEIN PSIB-RELATED-RELATED"/>
    <property type="match status" value="1"/>
</dbReference>
<dbReference type="NCBIfam" id="TIGR02232">
    <property type="entry name" value="myxo_disulf_rpt"/>
    <property type="match status" value="6"/>
</dbReference>
<dbReference type="InterPro" id="IPR051154">
    <property type="entry name" value="Prespore-cell_inducing_factor"/>
</dbReference>
<name>A0A250IB31_9BACT</name>
<proteinExistence type="inferred from homology"/>
<keyword evidence="2 7" id="KW-0732">Signal</keyword>
<feature type="compositionally biased region" description="Polar residues" evidence="6">
    <location>
        <begin position="32"/>
        <end position="43"/>
    </location>
</feature>
<dbReference type="RefSeq" id="WP_095977115.1">
    <property type="nucleotide sequence ID" value="NZ_CP022163.1"/>
</dbReference>
<keyword evidence="5" id="KW-0325">Glycoprotein</keyword>
<keyword evidence="4" id="KW-1015">Disulfide bond</keyword>
<sequence>MVNPPTRSRLASLLIASLFLSIAACGDGGTSNPGKPDSGTSDPIDTPDASTPVDGGSGRCGDGIKQGAEACDDGNTVSGDGCTATCSQIERGWSCEVPGKPCVQTAICGNGKVEGSESCDDRNTESGDGCSATCATEPGWICQSTGGRCVAAQCGDLIIAGDEECEDGNATPGDGCSELCRLEAGYKCPTIGAKCQTTYCGDRQVEGTEECDDGNNNMGDGCSPLCKREPECGSDGKCTPKCGDGVILPGDTSEECDDGNTRNNDGCSSTCKKEEGFVCDLIESAPPDTVEIPFVFRDFRGYDLQANASNGLPRGHIDFEYKNASEKGIVQEYLGADGKPVYGKNADGSNSNCTHGKATFDQWYRDVTNVNVTVVKTLSLARNGNTNTYVYDNTNFFPLDNDGWVARGSTYEIKRNDGNGVPRNFNFTSETRYWFEYKAKEVLSFRGDDDVWVFINGRLAIDLGGVHGPESGSIDLSTTANATKFNLAKGGIYEVVVFQAERHTNGSNYRLTLSNFLTSRTECRATCGNGVVDQGEECDDGINDGSYNTCARGCVLGPRCGDKVIQREAGETCDDGNKQSGDGCSSICKVELN</sequence>
<feature type="domain" description="PA14" evidence="8">
    <location>
        <begin position="381"/>
        <end position="527"/>
    </location>
</feature>
<feature type="chain" id="PRO_5012422441" evidence="7">
    <location>
        <begin position="27"/>
        <end position="593"/>
    </location>
</feature>
<feature type="region of interest" description="Disordered" evidence="6">
    <location>
        <begin position="30"/>
        <end position="59"/>
    </location>
</feature>
<evidence type="ECO:0000313" key="10">
    <source>
        <dbReference type="Proteomes" id="UP000217289"/>
    </source>
</evidence>
<evidence type="ECO:0000259" key="8">
    <source>
        <dbReference type="PROSITE" id="PS51820"/>
    </source>
</evidence>
<dbReference type="EMBL" id="CP022163">
    <property type="protein sequence ID" value="ATB28433.1"/>
    <property type="molecule type" value="Genomic_DNA"/>
</dbReference>
<evidence type="ECO:0000256" key="6">
    <source>
        <dbReference type="SAM" id="MobiDB-lite"/>
    </source>
</evidence>
<evidence type="ECO:0000313" key="9">
    <source>
        <dbReference type="EMBL" id="ATB28433.1"/>
    </source>
</evidence>
<dbReference type="PROSITE" id="PS51820">
    <property type="entry name" value="PA14"/>
    <property type="match status" value="1"/>
</dbReference>
<accession>A0A250IB31</accession>
<feature type="signal peptide" evidence="7">
    <location>
        <begin position="1"/>
        <end position="26"/>
    </location>
</feature>
<dbReference type="PROSITE" id="PS51257">
    <property type="entry name" value="PROKAR_LIPOPROTEIN"/>
    <property type="match status" value="1"/>
</dbReference>
<keyword evidence="9" id="KW-0449">Lipoprotein</keyword>
<evidence type="ECO:0000256" key="2">
    <source>
        <dbReference type="ARBA" id="ARBA00022729"/>
    </source>
</evidence>
<evidence type="ECO:0000256" key="7">
    <source>
        <dbReference type="SAM" id="SignalP"/>
    </source>
</evidence>
<dbReference type="InterPro" id="IPR011658">
    <property type="entry name" value="PA14_dom"/>
</dbReference>
<gene>
    <name evidence="9" type="ORF">MEBOL_001880</name>
</gene>
<dbReference type="GO" id="GO:0005576">
    <property type="term" value="C:extracellular region"/>
    <property type="evidence" value="ECO:0007669"/>
    <property type="project" value="TreeGrafter"/>
</dbReference>
<dbReference type="SMART" id="SM00758">
    <property type="entry name" value="PA14"/>
    <property type="match status" value="1"/>
</dbReference>
<organism evidence="9 10">
    <name type="scientific">Melittangium boletus DSM 14713</name>
    <dbReference type="NCBI Taxonomy" id="1294270"/>
    <lineage>
        <taxon>Bacteria</taxon>
        <taxon>Pseudomonadati</taxon>
        <taxon>Myxococcota</taxon>
        <taxon>Myxococcia</taxon>
        <taxon>Myxococcales</taxon>
        <taxon>Cystobacterineae</taxon>
        <taxon>Archangiaceae</taxon>
        <taxon>Melittangium</taxon>
    </lineage>
</organism>
<dbReference type="NCBIfam" id="TIGR02148">
    <property type="entry name" value="Fibro_Slime"/>
    <property type="match status" value="1"/>
</dbReference>
<dbReference type="Proteomes" id="UP000217289">
    <property type="component" value="Chromosome"/>
</dbReference>
<reference evidence="9 10" key="1">
    <citation type="submission" date="2017-06" db="EMBL/GenBank/DDBJ databases">
        <authorList>
            <person name="Kim H.J."/>
            <person name="Triplett B.A."/>
        </authorList>
    </citation>
    <scope>NUCLEOTIDE SEQUENCE [LARGE SCALE GENOMIC DNA]</scope>
    <source>
        <strain evidence="9 10">DSM 14713</strain>
    </source>
</reference>
<dbReference type="InterPro" id="IPR011874">
    <property type="entry name" value="Fibro_Slime"/>
</dbReference>
<dbReference type="KEGG" id="mbd:MEBOL_001880"/>
<dbReference type="InterPro" id="IPR011936">
    <property type="entry name" value="Myxo_disulph_rpt"/>
</dbReference>
<dbReference type="Pfam" id="PF13948">
    <property type="entry name" value="DUF4215"/>
    <property type="match status" value="6"/>
</dbReference>
<evidence type="ECO:0000256" key="5">
    <source>
        <dbReference type="ARBA" id="ARBA00023180"/>
    </source>
</evidence>